<dbReference type="AlphaFoldDB" id="A0A803M5X2"/>
<protein>
    <recommendedName>
        <fullName evidence="1">Neprosin PEP catalytic domain-containing protein</fullName>
    </recommendedName>
</protein>
<name>A0A803M5X2_CHEQI</name>
<dbReference type="PANTHER" id="PTHR31589:SF223">
    <property type="entry name" value="PROTEIN, PUTATIVE (DUF239)-RELATED"/>
    <property type="match status" value="1"/>
</dbReference>
<dbReference type="InterPro" id="IPR053168">
    <property type="entry name" value="Glutamic_endopeptidase"/>
</dbReference>
<evidence type="ECO:0000313" key="3">
    <source>
        <dbReference type="Proteomes" id="UP000596660"/>
    </source>
</evidence>
<dbReference type="EnsemblPlants" id="AUR62023845-RA">
    <property type="protein sequence ID" value="AUR62023845-RA:cds"/>
    <property type="gene ID" value="AUR62023845"/>
</dbReference>
<dbReference type="InterPro" id="IPR004314">
    <property type="entry name" value="Neprosin"/>
</dbReference>
<dbReference type="Proteomes" id="UP000596660">
    <property type="component" value="Unplaced"/>
</dbReference>
<feature type="domain" description="Neprosin PEP catalytic" evidence="1">
    <location>
        <begin position="1"/>
        <end position="121"/>
    </location>
</feature>
<dbReference type="PROSITE" id="PS52045">
    <property type="entry name" value="NEPROSIN_PEP_CD"/>
    <property type="match status" value="1"/>
</dbReference>
<keyword evidence="3" id="KW-1185">Reference proteome</keyword>
<dbReference type="PANTHER" id="PTHR31589">
    <property type="entry name" value="PROTEIN, PUTATIVE (DUF239)-RELATED-RELATED"/>
    <property type="match status" value="1"/>
</dbReference>
<evidence type="ECO:0000259" key="1">
    <source>
        <dbReference type="PROSITE" id="PS52045"/>
    </source>
</evidence>
<sequence>MKDPKDGNWWLVIGTNIIQGFWPGKIFNGLANSTTFVSFGGEAYGPIDQPLPPIGSGYRGIAAPDVAAYVLGVTVLDENLKEDYNPVETETYTDDPQYTVTDYGWSNKYGRIVFYGGTTPV</sequence>
<evidence type="ECO:0000313" key="2">
    <source>
        <dbReference type="EnsemblPlants" id="AUR62023845-RA:cds"/>
    </source>
</evidence>
<proteinExistence type="predicted"/>
<accession>A0A803M5X2</accession>
<dbReference type="Pfam" id="PF03080">
    <property type="entry name" value="Neprosin"/>
    <property type="match status" value="1"/>
</dbReference>
<organism evidence="2 3">
    <name type="scientific">Chenopodium quinoa</name>
    <name type="common">Quinoa</name>
    <dbReference type="NCBI Taxonomy" id="63459"/>
    <lineage>
        <taxon>Eukaryota</taxon>
        <taxon>Viridiplantae</taxon>
        <taxon>Streptophyta</taxon>
        <taxon>Embryophyta</taxon>
        <taxon>Tracheophyta</taxon>
        <taxon>Spermatophyta</taxon>
        <taxon>Magnoliopsida</taxon>
        <taxon>eudicotyledons</taxon>
        <taxon>Gunneridae</taxon>
        <taxon>Pentapetalae</taxon>
        <taxon>Caryophyllales</taxon>
        <taxon>Chenopodiaceae</taxon>
        <taxon>Chenopodioideae</taxon>
        <taxon>Atripliceae</taxon>
        <taxon>Chenopodium</taxon>
    </lineage>
</organism>
<dbReference type="Gramene" id="AUR62023845-RA">
    <property type="protein sequence ID" value="AUR62023845-RA:cds"/>
    <property type="gene ID" value="AUR62023845"/>
</dbReference>
<dbReference type="OMA" id="ENHIQIV"/>
<reference evidence="2" key="2">
    <citation type="submission" date="2021-03" db="UniProtKB">
        <authorList>
            <consortium name="EnsemblPlants"/>
        </authorList>
    </citation>
    <scope>IDENTIFICATION</scope>
</reference>
<reference evidence="2" key="1">
    <citation type="journal article" date="2017" name="Nature">
        <title>The genome of Chenopodium quinoa.</title>
        <authorList>
            <person name="Jarvis D.E."/>
            <person name="Ho Y.S."/>
            <person name="Lightfoot D.J."/>
            <person name="Schmoeckel S.M."/>
            <person name="Li B."/>
            <person name="Borm T.J.A."/>
            <person name="Ohyanagi H."/>
            <person name="Mineta K."/>
            <person name="Michell C.T."/>
            <person name="Saber N."/>
            <person name="Kharbatia N.M."/>
            <person name="Rupper R.R."/>
            <person name="Sharp A.R."/>
            <person name="Dally N."/>
            <person name="Boughton B.A."/>
            <person name="Woo Y.H."/>
            <person name="Gao G."/>
            <person name="Schijlen E.G.W.M."/>
            <person name="Guo X."/>
            <person name="Momin A.A."/>
            <person name="Negrao S."/>
            <person name="Al-Babili S."/>
            <person name="Gehring C."/>
            <person name="Roessner U."/>
            <person name="Jung C."/>
            <person name="Murphy K."/>
            <person name="Arold S.T."/>
            <person name="Gojobori T."/>
            <person name="van der Linden C.G."/>
            <person name="van Loo E.N."/>
            <person name="Jellen E.N."/>
            <person name="Maughan P.J."/>
            <person name="Tester M."/>
        </authorList>
    </citation>
    <scope>NUCLEOTIDE SEQUENCE [LARGE SCALE GENOMIC DNA]</scope>
    <source>
        <strain evidence="2">cv. PI 614886</strain>
    </source>
</reference>